<accession>A0A385IFQ1</accession>
<keyword evidence="1" id="KW-0812">Transmembrane</keyword>
<evidence type="ECO:0000313" key="3">
    <source>
        <dbReference type="Proteomes" id="UP000262020"/>
    </source>
</evidence>
<keyword evidence="1" id="KW-0472">Membrane</keyword>
<reference evidence="3" key="1">
    <citation type="submission" date="2018-08" db="EMBL/GenBank/DDBJ databases">
        <title>SRE bacteriophages.</title>
        <authorList>
            <person name="Carstens A.B."/>
            <person name="Djurhuus A.M."/>
            <person name="Kot W."/>
            <person name="Hansen L.H."/>
        </authorList>
    </citation>
    <scope>NUCLEOTIDE SEQUENCE [LARGE SCALE GENOMIC DNA]</scope>
</reference>
<name>A0A385IFQ1_9CAUD</name>
<feature type="transmembrane region" description="Helical" evidence="1">
    <location>
        <begin position="6"/>
        <end position="32"/>
    </location>
</feature>
<dbReference type="KEGG" id="vg:55003022"/>
<dbReference type="GeneID" id="55003022"/>
<keyword evidence="3" id="KW-1185">Reference proteome</keyword>
<evidence type="ECO:0000313" key="2">
    <source>
        <dbReference type="EMBL" id="AXY81838.1"/>
    </source>
</evidence>
<protein>
    <submittedName>
        <fullName evidence="2">Uncharacterized protein</fullName>
    </submittedName>
</protein>
<evidence type="ECO:0000256" key="1">
    <source>
        <dbReference type="SAM" id="Phobius"/>
    </source>
</evidence>
<proteinExistence type="predicted"/>
<dbReference type="Proteomes" id="UP000262020">
    <property type="component" value="Segment"/>
</dbReference>
<keyword evidence="1" id="KW-1133">Transmembrane helix</keyword>
<dbReference type="RefSeq" id="YP_009811990.1">
    <property type="nucleotide sequence ID" value="NC_048059.1"/>
</dbReference>
<organism evidence="2 3">
    <name type="scientific">Dickeya phage Luksen</name>
    <dbReference type="NCBI Taxonomy" id="2320192"/>
    <lineage>
        <taxon>Viruses</taxon>
        <taxon>Duplodnaviria</taxon>
        <taxon>Heunggongvirae</taxon>
        <taxon>Uroviricota</taxon>
        <taxon>Caudoviricetes</taxon>
        <taxon>Autographivirales</taxon>
        <taxon>Autotranscriptaviridae</taxon>
        <taxon>Studiervirinae</taxon>
        <taxon>Aarhusvirus</taxon>
        <taxon>Aarhusvirus luksen</taxon>
    </lineage>
</organism>
<dbReference type="EMBL" id="MH807815">
    <property type="protein sequence ID" value="AXY81838.1"/>
    <property type="molecule type" value="Genomic_DNA"/>
</dbReference>
<sequence length="41" mass="4852">MFKAILFTIMIILVGVFTEWKYALAVWAVIFIGNSIKYRKR</sequence>